<evidence type="ECO:0000313" key="1">
    <source>
        <dbReference type="EMBL" id="ARC36874.1"/>
    </source>
</evidence>
<reference evidence="1" key="1">
    <citation type="submission" date="2017-12" db="EMBL/GenBank/DDBJ databases">
        <title>FDA dAtabase for Regulatory Grade micrObial Sequences (FDA-ARGOS): Supporting development and validation of Infectious Disease Dx tests.</title>
        <authorList>
            <person name="Campos J."/>
            <person name="Goldberg B."/>
            <person name="Tallon L."/>
            <person name="Sadzewicz L."/>
            <person name="Sengamalay N."/>
            <person name="Ott S."/>
            <person name="Godinez A."/>
            <person name="Nagaraj S."/>
            <person name="Vyas G."/>
            <person name="Aluvathingal J."/>
            <person name="Nadendla S."/>
            <person name="Geyer C."/>
            <person name="Nandy P."/>
            <person name="Hobson J."/>
            <person name="Sichtig H."/>
        </authorList>
    </citation>
    <scope>NUCLEOTIDE SEQUENCE</scope>
    <source>
        <strain evidence="1">FDAARGOS_252</strain>
    </source>
</reference>
<evidence type="ECO:0000313" key="2">
    <source>
        <dbReference type="Proteomes" id="UP000191257"/>
    </source>
</evidence>
<dbReference type="KEGG" id="pye:A6J80_11230"/>
<accession>A0A1V0GSN7</accession>
<sequence length="65" mass="7171">MDRSFVELSDAQWEQIRAHIARVAGSQRDAGEGPVNDISLSFMWMPAGRIVELNVGDATLEIEAI</sequence>
<name>A0A1V0GSN7_9RHOB</name>
<dbReference type="AlphaFoldDB" id="A0A1V0GSN7"/>
<dbReference type="Proteomes" id="UP000191257">
    <property type="component" value="Chromosome"/>
</dbReference>
<dbReference type="RefSeq" id="WP_080621560.1">
    <property type="nucleotide sequence ID" value="NZ_CAWMZI010000001.1"/>
</dbReference>
<protein>
    <submittedName>
        <fullName evidence="1">Uncharacterized protein</fullName>
    </submittedName>
</protein>
<dbReference type="EMBL" id="CP020442">
    <property type="protein sequence ID" value="ARC36874.1"/>
    <property type="molecule type" value="Genomic_DNA"/>
</dbReference>
<organism evidence="1 2">
    <name type="scientific">Paracoccus yeei</name>
    <dbReference type="NCBI Taxonomy" id="147645"/>
    <lineage>
        <taxon>Bacteria</taxon>
        <taxon>Pseudomonadati</taxon>
        <taxon>Pseudomonadota</taxon>
        <taxon>Alphaproteobacteria</taxon>
        <taxon>Rhodobacterales</taxon>
        <taxon>Paracoccaceae</taxon>
        <taxon>Paracoccus</taxon>
    </lineage>
</organism>
<proteinExistence type="predicted"/>
<gene>
    <name evidence="1" type="ORF">A6J80_11230</name>
</gene>
<keyword evidence="2" id="KW-1185">Reference proteome</keyword>